<evidence type="ECO:0000256" key="6">
    <source>
        <dbReference type="ARBA" id="ARBA00022989"/>
    </source>
</evidence>
<gene>
    <name evidence="9" type="ORF">R50_0935</name>
</gene>
<keyword evidence="7 8" id="KW-0472">Membrane</keyword>
<feature type="transmembrane region" description="Helical" evidence="8">
    <location>
        <begin position="149"/>
        <end position="168"/>
    </location>
</feature>
<dbReference type="EMBL" id="LR778114">
    <property type="protein sequence ID" value="CAB1128441.1"/>
    <property type="molecule type" value="Genomic_DNA"/>
</dbReference>
<keyword evidence="3" id="KW-0813">Transport</keyword>
<dbReference type="KEGG" id="hfv:R50_0935"/>
<name>A0A6F8ZET5_9FIRM</name>
<keyword evidence="10" id="KW-1185">Reference proteome</keyword>
<evidence type="ECO:0000256" key="5">
    <source>
        <dbReference type="ARBA" id="ARBA00022692"/>
    </source>
</evidence>
<dbReference type="InterPro" id="IPR004761">
    <property type="entry name" value="Spore_GerAB"/>
</dbReference>
<dbReference type="GO" id="GO:0009847">
    <property type="term" value="P:spore germination"/>
    <property type="evidence" value="ECO:0007669"/>
    <property type="project" value="InterPro"/>
</dbReference>
<sequence length="390" mass="41424">MREPPLAEPIAAGQFFWLHAASIVTGGVFLWPAPLLAGAGRDAVGAFVFSLLLVLALTALRFAWIGYVGVSALPVLLARTWGRAGAWLLLVLMTLVVSLPLAAAVLALFGEMMTTFFYPRLPLWVLEGTPLAVAVLLGRARLADLARNVAFWFPLVGGVTLFLLGMGLANLQDAGAMLPAAALDPADLWRGVAGSWFLWNQCVFVEAAAGVVRGRPGRRLRRLALLGAAFLGLCLLGFLGMALGTLGPEVAGGLRWPLVYLFSALNIHQFFVTRLALLGFFSWVVTFVLFQAIYLFFLAYHWQIGLGLGDRGRRLLVLALALFTLAGALILNTAHAAQSLLLGVISPLCLAAGLSITPLSLLKAALAARRQYSQQRTVGDGSGAGRPGAG</sequence>
<feature type="transmembrane region" description="Helical" evidence="8">
    <location>
        <begin position="12"/>
        <end position="31"/>
    </location>
</feature>
<feature type="transmembrane region" description="Helical" evidence="8">
    <location>
        <begin position="340"/>
        <end position="362"/>
    </location>
</feature>
<keyword evidence="4" id="KW-0309">Germination</keyword>
<feature type="transmembrane region" description="Helical" evidence="8">
    <location>
        <begin position="280"/>
        <end position="302"/>
    </location>
</feature>
<keyword evidence="6 8" id="KW-1133">Transmembrane helix</keyword>
<dbReference type="PANTHER" id="PTHR34975">
    <property type="entry name" value="SPORE GERMINATION PROTEIN A2"/>
    <property type="match status" value="1"/>
</dbReference>
<comment type="similarity">
    <text evidence="2">Belongs to the amino acid-polyamine-organocation (APC) superfamily. Spore germination protein (SGP) (TC 2.A.3.9) family.</text>
</comment>
<evidence type="ECO:0000256" key="3">
    <source>
        <dbReference type="ARBA" id="ARBA00022448"/>
    </source>
</evidence>
<dbReference type="Proteomes" id="UP000503399">
    <property type="component" value="Chromosome"/>
</dbReference>
<reference evidence="9 10" key="1">
    <citation type="submission" date="2020-02" db="EMBL/GenBank/DDBJ databases">
        <authorList>
            <person name="Hogendoorn C."/>
        </authorList>
    </citation>
    <scope>NUCLEOTIDE SEQUENCE [LARGE SCALE GENOMIC DNA]</scope>
    <source>
        <strain evidence="9">R501</strain>
    </source>
</reference>
<accession>A0A6F8ZET5</accession>
<dbReference type="GO" id="GO:0016020">
    <property type="term" value="C:membrane"/>
    <property type="evidence" value="ECO:0007669"/>
    <property type="project" value="UniProtKB-SubCell"/>
</dbReference>
<evidence type="ECO:0000256" key="1">
    <source>
        <dbReference type="ARBA" id="ARBA00004141"/>
    </source>
</evidence>
<organism evidence="9 10">
    <name type="scientific">Candidatus Hydrogenisulfobacillus filiaventi</name>
    <dbReference type="NCBI Taxonomy" id="2707344"/>
    <lineage>
        <taxon>Bacteria</taxon>
        <taxon>Bacillati</taxon>
        <taxon>Bacillota</taxon>
        <taxon>Clostridia</taxon>
        <taxon>Eubacteriales</taxon>
        <taxon>Clostridiales Family XVII. Incertae Sedis</taxon>
        <taxon>Candidatus Hydrogenisulfobacillus</taxon>
    </lineage>
</organism>
<feature type="transmembrane region" description="Helical" evidence="8">
    <location>
        <begin position="85"/>
        <end position="109"/>
    </location>
</feature>
<protein>
    <submittedName>
        <fullName evidence="9">Putative Spore germination protein</fullName>
    </submittedName>
</protein>
<evidence type="ECO:0000313" key="10">
    <source>
        <dbReference type="Proteomes" id="UP000503399"/>
    </source>
</evidence>
<evidence type="ECO:0000256" key="7">
    <source>
        <dbReference type="ARBA" id="ARBA00023136"/>
    </source>
</evidence>
<evidence type="ECO:0000256" key="4">
    <source>
        <dbReference type="ARBA" id="ARBA00022544"/>
    </source>
</evidence>
<comment type="subcellular location">
    <subcellularLocation>
        <location evidence="1">Membrane</location>
        <topology evidence="1">Multi-pass membrane protein</topology>
    </subcellularLocation>
</comment>
<dbReference type="PANTHER" id="PTHR34975:SF2">
    <property type="entry name" value="SPORE GERMINATION PROTEIN A2"/>
    <property type="match status" value="1"/>
</dbReference>
<feature type="transmembrane region" description="Helical" evidence="8">
    <location>
        <begin position="223"/>
        <end position="246"/>
    </location>
</feature>
<dbReference type="AlphaFoldDB" id="A0A6F8ZET5"/>
<evidence type="ECO:0000313" key="9">
    <source>
        <dbReference type="EMBL" id="CAB1128441.1"/>
    </source>
</evidence>
<evidence type="ECO:0000256" key="8">
    <source>
        <dbReference type="SAM" id="Phobius"/>
    </source>
</evidence>
<feature type="transmembrane region" description="Helical" evidence="8">
    <location>
        <begin position="314"/>
        <end position="334"/>
    </location>
</feature>
<feature type="transmembrane region" description="Helical" evidence="8">
    <location>
        <begin position="121"/>
        <end position="137"/>
    </location>
</feature>
<dbReference type="Pfam" id="PF03845">
    <property type="entry name" value="Spore_permease"/>
    <property type="match status" value="1"/>
</dbReference>
<proteinExistence type="inferred from homology"/>
<feature type="transmembrane region" description="Helical" evidence="8">
    <location>
        <begin position="43"/>
        <end position="64"/>
    </location>
</feature>
<evidence type="ECO:0000256" key="2">
    <source>
        <dbReference type="ARBA" id="ARBA00007998"/>
    </source>
</evidence>
<keyword evidence="5 8" id="KW-0812">Transmembrane</keyword>